<reference evidence="1 2" key="1">
    <citation type="journal article" date="2018" name="Sci. Rep.">
        <title>Genomic signatures of local adaptation to the degree of environmental predictability in rotifers.</title>
        <authorList>
            <person name="Franch-Gras L."/>
            <person name="Hahn C."/>
            <person name="Garcia-Roger E.M."/>
            <person name="Carmona M.J."/>
            <person name="Serra M."/>
            <person name="Gomez A."/>
        </authorList>
    </citation>
    <scope>NUCLEOTIDE SEQUENCE [LARGE SCALE GENOMIC DNA]</scope>
    <source>
        <strain evidence="1">HYR1</strain>
    </source>
</reference>
<evidence type="ECO:0000313" key="1">
    <source>
        <dbReference type="EMBL" id="RNA04502.1"/>
    </source>
</evidence>
<organism evidence="1 2">
    <name type="scientific">Brachionus plicatilis</name>
    <name type="common">Marine rotifer</name>
    <name type="synonym">Brachionus muelleri</name>
    <dbReference type="NCBI Taxonomy" id="10195"/>
    <lineage>
        <taxon>Eukaryota</taxon>
        <taxon>Metazoa</taxon>
        <taxon>Spiralia</taxon>
        <taxon>Gnathifera</taxon>
        <taxon>Rotifera</taxon>
        <taxon>Eurotatoria</taxon>
        <taxon>Monogononta</taxon>
        <taxon>Pseudotrocha</taxon>
        <taxon>Ploima</taxon>
        <taxon>Brachionidae</taxon>
        <taxon>Brachionus</taxon>
    </lineage>
</organism>
<comment type="caution">
    <text evidence="1">The sequence shown here is derived from an EMBL/GenBank/DDBJ whole genome shotgun (WGS) entry which is preliminary data.</text>
</comment>
<dbReference type="AlphaFoldDB" id="A0A3M7PZ82"/>
<name>A0A3M7PZ82_BRAPC</name>
<accession>A0A3M7PZ82</accession>
<dbReference type="EMBL" id="REGN01008082">
    <property type="protein sequence ID" value="RNA04502.1"/>
    <property type="molecule type" value="Genomic_DNA"/>
</dbReference>
<sequence>MFVSEIRCALVVVLFGSRSTENGSKQWFLIDGFSSPRRVNPTLRVCSVCEFFTGWMTVLSCIPVFRSETLVKPSLIRTVQLGVWAFQASCCLLEMDENR</sequence>
<gene>
    <name evidence="1" type="ORF">BpHYR1_015328</name>
</gene>
<evidence type="ECO:0000313" key="2">
    <source>
        <dbReference type="Proteomes" id="UP000276133"/>
    </source>
</evidence>
<protein>
    <submittedName>
        <fullName evidence="1">Uncharacterized protein</fullName>
    </submittedName>
</protein>
<dbReference type="Proteomes" id="UP000276133">
    <property type="component" value="Unassembled WGS sequence"/>
</dbReference>
<proteinExistence type="predicted"/>
<keyword evidence="2" id="KW-1185">Reference proteome</keyword>